<dbReference type="InterPro" id="IPR044059">
    <property type="entry name" value="Csn1/TTC4_wheel"/>
</dbReference>
<dbReference type="PANTHER" id="PTHR46035">
    <property type="entry name" value="TETRATRICOPEPTIDE REPEAT PROTEIN 4"/>
    <property type="match status" value="1"/>
</dbReference>
<keyword evidence="1" id="KW-0677">Repeat</keyword>
<dbReference type="PANTHER" id="PTHR46035:SF1">
    <property type="entry name" value="TETRATRICOPEPTIDE REPEAT PROTEIN 4"/>
    <property type="match status" value="1"/>
</dbReference>
<dbReference type="GO" id="GO:0005829">
    <property type="term" value="C:cytosol"/>
    <property type="evidence" value="ECO:0007669"/>
    <property type="project" value="TreeGrafter"/>
</dbReference>
<evidence type="ECO:0000256" key="2">
    <source>
        <dbReference type="ARBA" id="ARBA00022803"/>
    </source>
</evidence>
<evidence type="ECO:0000313" key="4">
    <source>
        <dbReference type="EMBL" id="VEN33913.1"/>
    </source>
</evidence>
<dbReference type="EMBL" id="CAACVG010000308">
    <property type="protein sequence ID" value="VEN33913.1"/>
    <property type="molecule type" value="Genomic_DNA"/>
</dbReference>
<dbReference type="InterPro" id="IPR011990">
    <property type="entry name" value="TPR-like_helical_dom_sf"/>
</dbReference>
<organism evidence="4 5">
    <name type="scientific">Callosobruchus maculatus</name>
    <name type="common">Southern cowpea weevil</name>
    <name type="synonym">Pulse bruchid</name>
    <dbReference type="NCBI Taxonomy" id="64391"/>
    <lineage>
        <taxon>Eukaryota</taxon>
        <taxon>Metazoa</taxon>
        <taxon>Ecdysozoa</taxon>
        <taxon>Arthropoda</taxon>
        <taxon>Hexapoda</taxon>
        <taxon>Insecta</taxon>
        <taxon>Pterygota</taxon>
        <taxon>Neoptera</taxon>
        <taxon>Endopterygota</taxon>
        <taxon>Coleoptera</taxon>
        <taxon>Polyphaga</taxon>
        <taxon>Cucujiformia</taxon>
        <taxon>Chrysomeloidea</taxon>
        <taxon>Chrysomelidae</taxon>
        <taxon>Bruchinae</taxon>
        <taxon>Bruchini</taxon>
        <taxon>Callosobruchus</taxon>
    </lineage>
</organism>
<keyword evidence="5" id="KW-1185">Reference proteome</keyword>
<dbReference type="Pfam" id="PF18972">
    <property type="entry name" value="Wheel"/>
    <property type="match status" value="1"/>
</dbReference>
<sequence>MKRAANCCYEMRQYNKAIHYCDMILDKEKDDRTMLDLRKKCVGLAKVSELSERKKQFIMKKKEKEEENLVKTILDRGYKLEEGNLSLEKLEPCFPQLVHHRVHMDENNCLVWPVVFVYPEYKIMDYIQQFHENTTLLEQMLEVFEAYPEWDERQQYKAENLNVYFEMPKKKLRKVDVNATLRETLQLPGYIIRGGTPSFMILVRDSPAEKKFLEEYGS</sequence>
<protein>
    <recommendedName>
        <fullName evidence="3">Cns1/TTC4 wheel domain-containing protein</fullName>
    </recommendedName>
</protein>
<dbReference type="GO" id="GO:0006457">
    <property type="term" value="P:protein folding"/>
    <property type="evidence" value="ECO:0007669"/>
    <property type="project" value="TreeGrafter"/>
</dbReference>
<dbReference type="Proteomes" id="UP000410492">
    <property type="component" value="Unassembled WGS sequence"/>
</dbReference>
<evidence type="ECO:0000313" key="5">
    <source>
        <dbReference type="Proteomes" id="UP000410492"/>
    </source>
</evidence>
<dbReference type="CDD" id="cd21380">
    <property type="entry name" value="CTWD_Cns1"/>
    <property type="match status" value="1"/>
</dbReference>
<accession>A0A653BEJ6</accession>
<reference evidence="4 5" key="1">
    <citation type="submission" date="2019-01" db="EMBL/GenBank/DDBJ databases">
        <authorList>
            <person name="Sayadi A."/>
        </authorList>
    </citation>
    <scope>NUCLEOTIDE SEQUENCE [LARGE SCALE GENOMIC DNA]</scope>
</reference>
<keyword evidence="2" id="KW-0802">TPR repeat</keyword>
<evidence type="ECO:0000256" key="1">
    <source>
        <dbReference type="ARBA" id="ARBA00022737"/>
    </source>
</evidence>
<name>A0A653BEJ6_CALMS</name>
<dbReference type="GO" id="GO:0030544">
    <property type="term" value="F:Hsp70 protein binding"/>
    <property type="evidence" value="ECO:0007669"/>
    <property type="project" value="TreeGrafter"/>
</dbReference>
<dbReference type="AlphaFoldDB" id="A0A653BEJ6"/>
<gene>
    <name evidence="4" type="ORF">CALMAC_LOCUS292</name>
</gene>
<feature type="domain" description="Cns1/TTC4 wheel" evidence="3">
    <location>
        <begin position="105"/>
        <end position="216"/>
    </location>
</feature>
<proteinExistence type="predicted"/>
<dbReference type="GO" id="GO:0005634">
    <property type="term" value="C:nucleus"/>
    <property type="evidence" value="ECO:0007669"/>
    <property type="project" value="TreeGrafter"/>
</dbReference>
<evidence type="ECO:0000259" key="3">
    <source>
        <dbReference type="Pfam" id="PF18972"/>
    </source>
</evidence>
<dbReference type="GO" id="GO:0051879">
    <property type="term" value="F:Hsp90 protein binding"/>
    <property type="evidence" value="ECO:0007669"/>
    <property type="project" value="InterPro"/>
</dbReference>
<dbReference type="SUPFAM" id="SSF48452">
    <property type="entry name" value="TPR-like"/>
    <property type="match status" value="1"/>
</dbReference>
<dbReference type="OrthoDB" id="420195at2759"/>